<dbReference type="InterPro" id="IPR013249">
    <property type="entry name" value="RNA_pol_sigma70_r4_t2"/>
</dbReference>
<dbReference type="Proteomes" id="UP001216674">
    <property type="component" value="Unassembled WGS sequence"/>
</dbReference>
<feature type="domain" description="RNA polymerase sigma-70 region 2" evidence="6">
    <location>
        <begin position="44"/>
        <end position="109"/>
    </location>
</feature>
<dbReference type="NCBIfam" id="NF009180">
    <property type="entry name" value="PRK12528.1"/>
    <property type="match status" value="1"/>
</dbReference>
<dbReference type="SUPFAM" id="SSF88946">
    <property type="entry name" value="Sigma2 domain of RNA polymerase sigma factors"/>
    <property type="match status" value="1"/>
</dbReference>
<dbReference type="NCBIfam" id="TIGR02937">
    <property type="entry name" value="sigma70-ECF"/>
    <property type="match status" value="1"/>
</dbReference>
<keyword evidence="4" id="KW-0804">Transcription</keyword>
<feature type="domain" description="RNA polymerase sigma factor 70 region 4 type 2" evidence="7">
    <location>
        <begin position="141"/>
        <end position="192"/>
    </location>
</feature>
<dbReference type="Pfam" id="PF04542">
    <property type="entry name" value="Sigma70_r2"/>
    <property type="match status" value="1"/>
</dbReference>
<dbReference type="InterPro" id="IPR007627">
    <property type="entry name" value="RNA_pol_sigma70_r2"/>
</dbReference>
<gene>
    <name evidence="8" type="ORF">P3W85_37735</name>
</gene>
<accession>A0ABT6B185</accession>
<evidence type="ECO:0000313" key="9">
    <source>
        <dbReference type="Proteomes" id="UP001216674"/>
    </source>
</evidence>
<dbReference type="SUPFAM" id="SSF88659">
    <property type="entry name" value="Sigma3 and sigma4 domains of RNA polymerase sigma factors"/>
    <property type="match status" value="1"/>
</dbReference>
<evidence type="ECO:0000256" key="1">
    <source>
        <dbReference type="ARBA" id="ARBA00010641"/>
    </source>
</evidence>
<dbReference type="InterPro" id="IPR013324">
    <property type="entry name" value="RNA_pol_sigma_r3/r4-like"/>
</dbReference>
<keyword evidence="9" id="KW-1185">Reference proteome</keyword>
<dbReference type="Gene3D" id="1.10.10.10">
    <property type="entry name" value="Winged helix-like DNA-binding domain superfamily/Winged helix DNA-binding domain"/>
    <property type="match status" value="1"/>
</dbReference>
<keyword evidence="2" id="KW-0805">Transcription regulation</keyword>
<protein>
    <submittedName>
        <fullName evidence="8">Sigma-70 family RNA polymerase sigma factor</fullName>
    </submittedName>
</protein>
<comment type="caution">
    <text evidence="8">The sequence shown here is derived from an EMBL/GenBank/DDBJ whole genome shotgun (WGS) entry which is preliminary data.</text>
</comment>
<evidence type="ECO:0000259" key="6">
    <source>
        <dbReference type="Pfam" id="PF04542"/>
    </source>
</evidence>
<dbReference type="PANTHER" id="PTHR43133">
    <property type="entry name" value="RNA POLYMERASE ECF-TYPE SIGMA FACTO"/>
    <property type="match status" value="1"/>
</dbReference>
<evidence type="ECO:0000259" key="7">
    <source>
        <dbReference type="Pfam" id="PF08281"/>
    </source>
</evidence>
<feature type="region of interest" description="Disordered" evidence="5">
    <location>
        <begin position="1"/>
        <end position="24"/>
    </location>
</feature>
<evidence type="ECO:0000256" key="4">
    <source>
        <dbReference type="ARBA" id="ARBA00023163"/>
    </source>
</evidence>
<dbReference type="Pfam" id="PF08281">
    <property type="entry name" value="Sigma70_r4_2"/>
    <property type="match status" value="1"/>
</dbReference>
<dbReference type="InterPro" id="IPR039425">
    <property type="entry name" value="RNA_pol_sigma-70-like"/>
</dbReference>
<organism evidence="8 9">
    <name type="scientific">Cupriavidus basilensis</name>
    <dbReference type="NCBI Taxonomy" id="68895"/>
    <lineage>
        <taxon>Bacteria</taxon>
        <taxon>Pseudomonadati</taxon>
        <taxon>Pseudomonadota</taxon>
        <taxon>Betaproteobacteria</taxon>
        <taxon>Burkholderiales</taxon>
        <taxon>Burkholderiaceae</taxon>
        <taxon>Cupriavidus</taxon>
    </lineage>
</organism>
<keyword evidence="3" id="KW-0731">Sigma factor</keyword>
<dbReference type="InterPro" id="IPR036388">
    <property type="entry name" value="WH-like_DNA-bd_sf"/>
</dbReference>
<evidence type="ECO:0000313" key="8">
    <source>
        <dbReference type="EMBL" id="MDF3838636.1"/>
    </source>
</evidence>
<dbReference type="InterPro" id="IPR013325">
    <property type="entry name" value="RNA_pol_sigma_r2"/>
</dbReference>
<proteinExistence type="inferred from homology"/>
<dbReference type="InterPro" id="IPR014284">
    <property type="entry name" value="RNA_pol_sigma-70_dom"/>
</dbReference>
<reference evidence="8 9" key="1">
    <citation type="submission" date="2023-03" db="EMBL/GenBank/DDBJ databases">
        <title>Draft assemblies of triclosan tolerant bacteria isolated from returned activated sludge.</title>
        <authorList>
            <person name="Van Hamelsveld S."/>
        </authorList>
    </citation>
    <scope>NUCLEOTIDE SEQUENCE [LARGE SCALE GENOMIC DNA]</scope>
    <source>
        <strain evidence="8 9">GW210010_S58</strain>
    </source>
</reference>
<dbReference type="Gene3D" id="1.10.1740.10">
    <property type="match status" value="1"/>
</dbReference>
<dbReference type="PANTHER" id="PTHR43133:SF63">
    <property type="entry name" value="RNA POLYMERASE SIGMA FACTOR FECI-RELATED"/>
    <property type="match status" value="1"/>
</dbReference>
<sequence length="197" mass="21993">MCRRAYNANSNDSRPHHIAPLLPVANPRPHPASAPCAPHDIGMLYSHHHGWLYGWLRGRLGNAADAADLAQDTFARLLGTRDLAGVREPRAYLTTVAKGLMINWYRRRALELAYLEALAALPEPQAPSPEQRAIVLETLYEIDAMLDALPGRARRAFLLSQLDGMKYEDIAAHLQVSLATVKRYMQQAFRQCLEAMG</sequence>
<dbReference type="EMBL" id="JARJLM010000615">
    <property type="protein sequence ID" value="MDF3838636.1"/>
    <property type="molecule type" value="Genomic_DNA"/>
</dbReference>
<name>A0ABT6B185_9BURK</name>
<dbReference type="CDD" id="cd06171">
    <property type="entry name" value="Sigma70_r4"/>
    <property type="match status" value="1"/>
</dbReference>
<evidence type="ECO:0000256" key="5">
    <source>
        <dbReference type="SAM" id="MobiDB-lite"/>
    </source>
</evidence>
<evidence type="ECO:0000256" key="3">
    <source>
        <dbReference type="ARBA" id="ARBA00023082"/>
    </source>
</evidence>
<evidence type="ECO:0000256" key="2">
    <source>
        <dbReference type="ARBA" id="ARBA00023015"/>
    </source>
</evidence>
<dbReference type="NCBIfam" id="NF007232">
    <property type="entry name" value="PRK09651.1"/>
    <property type="match status" value="1"/>
</dbReference>
<comment type="similarity">
    <text evidence="1">Belongs to the sigma-70 factor family. ECF subfamily.</text>
</comment>